<dbReference type="InterPro" id="IPR019734">
    <property type="entry name" value="TPR_rpt"/>
</dbReference>
<organism evidence="2 3">
    <name type="scientific">Crateriforma conspicua</name>
    <dbReference type="NCBI Taxonomy" id="2527996"/>
    <lineage>
        <taxon>Bacteria</taxon>
        <taxon>Pseudomonadati</taxon>
        <taxon>Planctomycetota</taxon>
        <taxon>Planctomycetia</taxon>
        <taxon>Planctomycetales</taxon>
        <taxon>Planctomycetaceae</taxon>
        <taxon>Crateriforma</taxon>
    </lineage>
</organism>
<gene>
    <name evidence="2" type="ORF">V7x_47090</name>
</gene>
<dbReference type="Gene3D" id="1.25.40.10">
    <property type="entry name" value="Tetratricopeptide repeat domain"/>
    <property type="match status" value="1"/>
</dbReference>
<feature type="compositionally biased region" description="Polar residues" evidence="1">
    <location>
        <begin position="614"/>
        <end position="623"/>
    </location>
</feature>
<accession>A0A5C6FP15</accession>
<dbReference type="InterPro" id="IPR011990">
    <property type="entry name" value="TPR-like_helical_dom_sf"/>
</dbReference>
<sequence>MNAVPCLAQTGGNGADEVSGAQTAGRDVPVRQTIAELIEKLGHPNYVSRQRAKAALQRYGLEALDQLQQASDHPDNQIAMSVRRLIASRSIRWSGPLDPEPVRKTLTGYGSLAINDRQSRIERLADLPDEMATAALARLARFETDPRLSLFAAIALMEQPTPADLTTQRKRAKTILDTIGQSDRVASQWLRLYASDLADNQFALQQWMDLLAIHRRQLDRHADHQLDSDLLLRFVRVLSAGAAQQGHVEDALRLATANLDLVSPVPNELTDACTWALEHHLDPLVFELHRMHPSLFDKDPVLLYGVAEAHTKLGNDSLAEKFAAAALDTNPIPTDESERDELGAQEVKTRAARHLKVATDLRDRGFFRWAEREFSFVIDRFEIESIEGAMARKLLGEMHSDLFQHAQVIDVLEPLIQRLAIDGELKQRMDVRDISLVDMRALAAYHRGLLAKERGDSEAARAAFEVAFQEGYRQRIDALIAMYHLDGDDDYRRSVRQMLARETLGHERKIADADRGGQGRFMLRKNDDLLAQALNDYAWLVSNTTGDFDKALRCSQRSIELMGQRATLMDTLARCHFALGELDAAVQWQRRAVAAQPHFPPLKRQLDEFESALKDSQATDSPSPESPATP</sequence>
<evidence type="ECO:0000313" key="3">
    <source>
        <dbReference type="Proteomes" id="UP000316476"/>
    </source>
</evidence>
<comment type="caution">
    <text evidence="2">The sequence shown here is derived from an EMBL/GenBank/DDBJ whole genome shotgun (WGS) entry which is preliminary data.</text>
</comment>
<protein>
    <submittedName>
        <fullName evidence="2">Tetratricopeptide repeat protein</fullName>
    </submittedName>
</protein>
<dbReference type="Proteomes" id="UP000316476">
    <property type="component" value="Unassembled WGS sequence"/>
</dbReference>
<evidence type="ECO:0000256" key="1">
    <source>
        <dbReference type="SAM" id="MobiDB-lite"/>
    </source>
</evidence>
<proteinExistence type="predicted"/>
<evidence type="ECO:0000313" key="2">
    <source>
        <dbReference type="EMBL" id="TWU62972.1"/>
    </source>
</evidence>
<dbReference type="Pfam" id="PF13181">
    <property type="entry name" value="TPR_8"/>
    <property type="match status" value="1"/>
</dbReference>
<feature type="region of interest" description="Disordered" evidence="1">
    <location>
        <begin position="604"/>
        <end position="630"/>
    </location>
</feature>
<dbReference type="SUPFAM" id="SSF48452">
    <property type="entry name" value="TPR-like"/>
    <property type="match status" value="1"/>
</dbReference>
<feature type="region of interest" description="Disordered" evidence="1">
    <location>
        <begin position="1"/>
        <end position="24"/>
    </location>
</feature>
<feature type="compositionally biased region" description="Basic and acidic residues" evidence="1">
    <location>
        <begin position="604"/>
        <end position="613"/>
    </location>
</feature>
<dbReference type="EMBL" id="SJPZ01000002">
    <property type="protein sequence ID" value="TWU62972.1"/>
    <property type="molecule type" value="Genomic_DNA"/>
</dbReference>
<name>A0A5C6FP15_9PLAN</name>
<reference evidence="2 3" key="1">
    <citation type="submission" date="2019-02" db="EMBL/GenBank/DDBJ databases">
        <title>Deep-cultivation of Planctomycetes and their phenomic and genomic characterization uncovers novel biology.</title>
        <authorList>
            <person name="Wiegand S."/>
            <person name="Jogler M."/>
            <person name="Boedeker C."/>
            <person name="Pinto D."/>
            <person name="Vollmers J."/>
            <person name="Rivas-Marin E."/>
            <person name="Kohn T."/>
            <person name="Peeters S.H."/>
            <person name="Heuer A."/>
            <person name="Rast P."/>
            <person name="Oberbeckmann S."/>
            <person name="Bunk B."/>
            <person name="Jeske O."/>
            <person name="Meyerdierks A."/>
            <person name="Storesund J.E."/>
            <person name="Kallscheuer N."/>
            <person name="Luecker S."/>
            <person name="Lage O.M."/>
            <person name="Pohl T."/>
            <person name="Merkel B.J."/>
            <person name="Hornburger P."/>
            <person name="Mueller R.-W."/>
            <person name="Bruemmer F."/>
            <person name="Labrenz M."/>
            <person name="Spormann A.M."/>
            <person name="Op Den Camp H."/>
            <person name="Overmann J."/>
            <person name="Amann R."/>
            <person name="Jetten M.S.M."/>
            <person name="Mascher T."/>
            <person name="Medema M.H."/>
            <person name="Devos D.P."/>
            <person name="Kaster A.-K."/>
            <person name="Ovreas L."/>
            <person name="Rohde M."/>
            <person name="Galperin M.Y."/>
            <person name="Jogler C."/>
        </authorList>
    </citation>
    <scope>NUCLEOTIDE SEQUENCE [LARGE SCALE GENOMIC DNA]</scope>
    <source>
        <strain evidence="2 3">V7</strain>
    </source>
</reference>
<dbReference type="AlphaFoldDB" id="A0A5C6FP15"/>
<dbReference type="RefSeq" id="WP_197138217.1">
    <property type="nucleotide sequence ID" value="NZ_SJPZ01000002.1"/>
</dbReference>